<keyword evidence="5 9" id="KW-0479">Metal-binding</keyword>
<dbReference type="EMBL" id="CP019728">
    <property type="protein sequence ID" value="AQS53857.1"/>
    <property type="molecule type" value="Genomic_DNA"/>
</dbReference>
<dbReference type="InterPro" id="IPR001261">
    <property type="entry name" value="ArgE/DapE_CS"/>
</dbReference>
<dbReference type="AlphaFoldDB" id="A0A1S6IQM7"/>
<feature type="active site" description="Proton acceptor" evidence="9 10">
    <location>
        <position position="174"/>
    </location>
</feature>
<dbReference type="PANTHER" id="PTHR42994">
    <property type="entry name" value="PEPTIDASE T"/>
    <property type="match status" value="1"/>
</dbReference>
<feature type="domain" description="Peptidase M20 dimerisation" evidence="12">
    <location>
        <begin position="206"/>
        <end position="307"/>
    </location>
</feature>
<keyword evidence="9" id="KW-0963">Cytoplasm</keyword>
<dbReference type="GO" id="GO:0008237">
    <property type="term" value="F:metallopeptidase activity"/>
    <property type="evidence" value="ECO:0007669"/>
    <property type="project" value="UniProtKB-KW"/>
</dbReference>
<keyword evidence="3 9" id="KW-0031">Aminopeptidase</keyword>
<feature type="binding site" evidence="9 11">
    <location>
        <position position="80"/>
    </location>
    <ligand>
        <name>Zn(2+)</name>
        <dbReference type="ChEBI" id="CHEBI:29105"/>
        <label>1</label>
    </ligand>
</feature>
<dbReference type="GO" id="GO:0045148">
    <property type="term" value="F:tripeptide aminopeptidase activity"/>
    <property type="evidence" value="ECO:0007669"/>
    <property type="project" value="UniProtKB-UniRule"/>
</dbReference>
<protein>
    <recommendedName>
        <fullName evidence="9">Peptidase T</fullName>
        <ecNumber evidence="9">3.4.11.4</ecNumber>
    </recommendedName>
    <alternativeName>
        <fullName evidence="9">Aminotripeptidase</fullName>
        <shortName evidence="9">Tripeptidase</shortName>
    </alternativeName>
    <alternativeName>
        <fullName evidence="9">Tripeptide aminopeptidase</fullName>
    </alternativeName>
</protein>
<dbReference type="RefSeq" id="WP_062470872.1">
    <property type="nucleotide sequence ID" value="NZ_BBYN01000023.1"/>
</dbReference>
<dbReference type="OrthoDB" id="9804934at2"/>
<evidence type="ECO:0000313" key="13">
    <source>
        <dbReference type="EMBL" id="AQS53857.1"/>
    </source>
</evidence>
<keyword evidence="4 9" id="KW-0645">Protease</keyword>
<evidence type="ECO:0000256" key="10">
    <source>
        <dbReference type="PIRSR" id="PIRSR037215-1"/>
    </source>
</evidence>
<dbReference type="Gene3D" id="3.40.630.10">
    <property type="entry name" value="Zn peptidases"/>
    <property type="match status" value="1"/>
</dbReference>
<feature type="active site" evidence="9 10">
    <location>
        <position position="82"/>
    </location>
</feature>
<dbReference type="PANTHER" id="PTHR42994:SF1">
    <property type="entry name" value="PEPTIDASE T"/>
    <property type="match status" value="1"/>
</dbReference>
<reference evidence="13 14" key="1">
    <citation type="journal article" date="2014" name="Int. J. Syst. Evol. Microbiol.">
        <title>Jeotgalibaca dankookensis gen. nov., sp. nov., a member of the family Carnobacteriaceae, isolated from seujeot (Korean traditional food).</title>
        <authorList>
            <person name="Lee D.G."/>
            <person name="Trujillo M.E."/>
            <person name="Kang H."/>
            <person name="Ahn T.Y."/>
        </authorList>
    </citation>
    <scope>NUCLEOTIDE SEQUENCE [LARGE SCALE GENOMIC DNA]</scope>
    <source>
        <strain evidence="13 14">EX-07</strain>
    </source>
</reference>
<comment type="catalytic activity">
    <reaction evidence="1 9">
        <text>Release of the N-terminal residue from a tripeptide.</text>
        <dbReference type="EC" id="3.4.11.4"/>
    </reaction>
</comment>
<dbReference type="NCBIfam" id="TIGR01882">
    <property type="entry name" value="peptidase-T"/>
    <property type="match status" value="1"/>
</dbReference>
<evidence type="ECO:0000256" key="8">
    <source>
        <dbReference type="ARBA" id="ARBA00023049"/>
    </source>
</evidence>
<feature type="binding site" evidence="9 11">
    <location>
        <position position="197"/>
    </location>
    <ligand>
        <name>Zn(2+)</name>
        <dbReference type="ChEBI" id="CHEBI:29105"/>
        <label>1</label>
    </ligand>
</feature>
<organism evidence="13 14">
    <name type="scientific">Jeotgalibaca dankookensis</name>
    <dbReference type="NCBI Taxonomy" id="708126"/>
    <lineage>
        <taxon>Bacteria</taxon>
        <taxon>Bacillati</taxon>
        <taxon>Bacillota</taxon>
        <taxon>Bacilli</taxon>
        <taxon>Lactobacillales</taxon>
        <taxon>Carnobacteriaceae</taxon>
        <taxon>Jeotgalibaca</taxon>
    </lineage>
</organism>
<dbReference type="HAMAP" id="MF_00550">
    <property type="entry name" value="Aminopeptidase_M20"/>
    <property type="match status" value="1"/>
</dbReference>
<keyword evidence="8 9" id="KW-0482">Metalloprotease</keyword>
<keyword evidence="7 9" id="KW-0862">Zinc</keyword>
<feature type="binding site" evidence="9 11">
    <location>
        <position position="378"/>
    </location>
    <ligand>
        <name>Zn(2+)</name>
        <dbReference type="ChEBI" id="CHEBI:29105"/>
        <label>2</label>
    </ligand>
</feature>
<dbReference type="Pfam" id="PF07687">
    <property type="entry name" value="M20_dimer"/>
    <property type="match status" value="1"/>
</dbReference>
<keyword evidence="6 9" id="KW-0378">Hydrolase</keyword>
<comment type="function">
    <text evidence="9">Cleaves the N-terminal amino acid of tripeptides.</text>
</comment>
<dbReference type="SUPFAM" id="SSF53187">
    <property type="entry name" value="Zn-dependent exopeptidases"/>
    <property type="match status" value="1"/>
</dbReference>
<gene>
    <name evidence="13" type="primary">pepT_2</name>
    <name evidence="9" type="synonym">pepT</name>
    <name evidence="13" type="ORF">BW727_101490</name>
</gene>
<evidence type="ECO:0000256" key="4">
    <source>
        <dbReference type="ARBA" id="ARBA00022670"/>
    </source>
</evidence>
<dbReference type="STRING" id="708126.BW727_101490"/>
<evidence type="ECO:0000256" key="11">
    <source>
        <dbReference type="PIRSR" id="PIRSR037215-2"/>
    </source>
</evidence>
<evidence type="ECO:0000259" key="12">
    <source>
        <dbReference type="Pfam" id="PF07687"/>
    </source>
</evidence>
<name>A0A1S6IQM7_9LACT</name>
<feature type="binding site" evidence="9 11">
    <location>
        <position position="140"/>
    </location>
    <ligand>
        <name>Zn(2+)</name>
        <dbReference type="ChEBI" id="CHEBI:29105"/>
        <label>2</label>
    </ligand>
</feature>
<evidence type="ECO:0000256" key="9">
    <source>
        <dbReference type="HAMAP-Rule" id="MF_00550"/>
    </source>
</evidence>
<dbReference type="Pfam" id="PF01546">
    <property type="entry name" value="Peptidase_M20"/>
    <property type="match status" value="1"/>
</dbReference>
<accession>A0A1S6IQM7</accession>
<evidence type="ECO:0000256" key="6">
    <source>
        <dbReference type="ARBA" id="ARBA00022801"/>
    </source>
</evidence>
<keyword evidence="14" id="KW-1185">Reference proteome</keyword>
<evidence type="ECO:0000256" key="5">
    <source>
        <dbReference type="ARBA" id="ARBA00022723"/>
    </source>
</evidence>
<dbReference type="InterPro" id="IPR010161">
    <property type="entry name" value="Peptidase_M20B"/>
</dbReference>
<evidence type="ECO:0000313" key="14">
    <source>
        <dbReference type="Proteomes" id="UP000188993"/>
    </source>
</evidence>
<proteinExistence type="inferred from homology"/>
<evidence type="ECO:0000256" key="3">
    <source>
        <dbReference type="ARBA" id="ARBA00022438"/>
    </source>
</evidence>
<dbReference type="KEGG" id="jda:BW727_101490"/>
<dbReference type="PROSITE" id="PS00758">
    <property type="entry name" value="ARGE_DAPE_CPG2_1"/>
    <property type="match status" value="1"/>
</dbReference>
<dbReference type="GO" id="GO:0006508">
    <property type="term" value="P:proteolysis"/>
    <property type="evidence" value="ECO:0007669"/>
    <property type="project" value="UniProtKB-UniRule"/>
</dbReference>
<dbReference type="NCBIfam" id="NF009920">
    <property type="entry name" value="PRK13381.1"/>
    <property type="match status" value="1"/>
</dbReference>
<feature type="binding site" evidence="9 11">
    <location>
        <position position="140"/>
    </location>
    <ligand>
        <name>Zn(2+)</name>
        <dbReference type="ChEBI" id="CHEBI:29105"/>
        <label>1</label>
    </ligand>
</feature>
<sequence>MNQDKIVERFKRYIAVDTKSDENSETVPSTKGQLELGKIIVEELKEIGLDNVVQDENGYVYATLPSNTNREVPTIGFIAHFDTSPDLDGKVMNPQIVDYQGGDIKLNDKYAITVEAFPELAELKGQTLITTDGTTLLGADDKAGIAEIMDAMEYLINNPSIEHGTIKVGFTPDEEIGRGADLFDVKGFGADFAYTMDGGPLGELQYENFNAASVKIHIQGKNVHPGTAKNVMINALKVALEIDTMLPSVEVPEHTENYEGFYLLDSITGTVDEAQVAYIIRDFSMEAFENKKTFIKDIVEFLNKKYGNIITIEVTDSYYNMKEKIEPYMEIIDLAEQSMKDINITPDIKPIRGGTDGARLSYMGLPTPNLFAGGYNFHGRFEFIPIENMKLASKLIAKIAENAAKNS</sequence>
<dbReference type="PROSITE" id="PS00759">
    <property type="entry name" value="ARGE_DAPE_CPG2_2"/>
    <property type="match status" value="1"/>
</dbReference>
<dbReference type="EC" id="3.4.11.4" evidence="9"/>
<feature type="binding site" evidence="9 11">
    <location>
        <position position="175"/>
    </location>
    <ligand>
        <name>Zn(2+)</name>
        <dbReference type="ChEBI" id="CHEBI:29105"/>
        <label>2</label>
    </ligand>
</feature>
<dbReference type="CDD" id="cd03892">
    <property type="entry name" value="M20_peptT"/>
    <property type="match status" value="1"/>
</dbReference>
<dbReference type="InterPro" id="IPR011650">
    <property type="entry name" value="Peptidase_M20_dimer"/>
</dbReference>
<dbReference type="Gene3D" id="3.30.70.360">
    <property type="match status" value="1"/>
</dbReference>
<dbReference type="InterPro" id="IPR002933">
    <property type="entry name" value="Peptidase_M20"/>
</dbReference>
<comment type="subcellular location">
    <subcellularLocation>
        <location evidence="9">Cytoplasm</location>
    </subcellularLocation>
</comment>
<dbReference type="InterPro" id="IPR036264">
    <property type="entry name" value="Bact_exopeptidase_dim_dom"/>
</dbReference>
<dbReference type="GO" id="GO:0005829">
    <property type="term" value="C:cytosol"/>
    <property type="evidence" value="ECO:0007669"/>
    <property type="project" value="TreeGrafter"/>
</dbReference>
<comment type="similarity">
    <text evidence="2 9">Belongs to the peptidase M20B family.</text>
</comment>
<dbReference type="PIRSF" id="PIRSF037215">
    <property type="entry name" value="Peptidase_M20B"/>
    <property type="match status" value="1"/>
</dbReference>
<evidence type="ECO:0000256" key="7">
    <source>
        <dbReference type="ARBA" id="ARBA00022833"/>
    </source>
</evidence>
<dbReference type="GO" id="GO:0008270">
    <property type="term" value="F:zinc ion binding"/>
    <property type="evidence" value="ECO:0007669"/>
    <property type="project" value="UniProtKB-UniRule"/>
</dbReference>
<comment type="cofactor">
    <cofactor evidence="9 11">
        <name>Zn(2+)</name>
        <dbReference type="ChEBI" id="CHEBI:29105"/>
    </cofactor>
    <text evidence="9 11">Binds 2 Zn(2+) ions per subunit.</text>
</comment>
<dbReference type="NCBIfam" id="NF003976">
    <property type="entry name" value="PRK05469.1"/>
    <property type="match status" value="1"/>
</dbReference>
<evidence type="ECO:0000256" key="1">
    <source>
        <dbReference type="ARBA" id="ARBA00000870"/>
    </source>
</evidence>
<dbReference type="SUPFAM" id="SSF55031">
    <property type="entry name" value="Bacterial exopeptidase dimerisation domain"/>
    <property type="match status" value="1"/>
</dbReference>
<dbReference type="Proteomes" id="UP000188993">
    <property type="component" value="Chromosome"/>
</dbReference>
<dbReference type="GO" id="GO:0043171">
    <property type="term" value="P:peptide catabolic process"/>
    <property type="evidence" value="ECO:0007669"/>
    <property type="project" value="UniProtKB-UniRule"/>
</dbReference>
<evidence type="ECO:0000256" key="2">
    <source>
        <dbReference type="ARBA" id="ARBA00009692"/>
    </source>
</evidence>